<dbReference type="Proteomes" id="UP000297866">
    <property type="component" value="Unassembled WGS sequence"/>
</dbReference>
<dbReference type="AlphaFoldDB" id="A0A4R8UFA1"/>
<protein>
    <submittedName>
        <fullName evidence="2">Uncharacterized protein</fullName>
    </submittedName>
</protein>
<feature type="compositionally biased region" description="Basic and acidic residues" evidence="1">
    <location>
        <begin position="1"/>
        <end position="12"/>
    </location>
</feature>
<sequence length="64" mass="7139">MSCVEQMRRDANTESSTRRPAATRPEILELAADRITSPDVIRYGAALRGNAAYLADRDSQTQRD</sequence>
<keyword evidence="3" id="KW-1185">Reference proteome</keyword>
<feature type="region of interest" description="Disordered" evidence="1">
    <location>
        <begin position="1"/>
        <end position="25"/>
    </location>
</feature>
<dbReference type="RefSeq" id="WP_134489190.1">
    <property type="nucleotide sequence ID" value="NZ_SOEZ01000033.1"/>
</dbReference>
<gene>
    <name evidence="2" type="ORF">E3O23_06160</name>
</gene>
<organism evidence="2 3">
    <name type="scientific">Cryobacterium tagatosivorans</name>
    <dbReference type="NCBI Taxonomy" id="1259199"/>
    <lineage>
        <taxon>Bacteria</taxon>
        <taxon>Bacillati</taxon>
        <taxon>Actinomycetota</taxon>
        <taxon>Actinomycetes</taxon>
        <taxon>Micrococcales</taxon>
        <taxon>Microbacteriaceae</taxon>
        <taxon>Cryobacterium</taxon>
    </lineage>
</organism>
<accession>A0A4R8UFA1</accession>
<evidence type="ECO:0000313" key="2">
    <source>
        <dbReference type="EMBL" id="TFB52576.1"/>
    </source>
</evidence>
<reference evidence="2 3" key="1">
    <citation type="submission" date="2019-03" db="EMBL/GenBank/DDBJ databases">
        <title>Genomics of glacier-inhabiting Cryobacterium strains.</title>
        <authorList>
            <person name="Liu Q."/>
            <person name="Xin Y.-H."/>
        </authorList>
    </citation>
    <scope>NUCLEOTIDE SEQUENCE [LARGE SCALE GENOMIC DNA]</scope>
    <source>
        <strain evidence="2 3">Sr47</strain>
    </source>
</reference>
<name>A0A4R8UFA1_9MICO</name>
<proteinExistence type="predicted"/>
<dbReference type="OrthoDB" id="193829at2"/>
<dbReference type="EMBL" id="SOEZ01000033">
    <property type="protein sequence ID" value="TFB52576.1"/>
    <property type="molecule type" value="Genomic_DNA"/>
</dbReference>
<comment type="caution">
    <text evidence="2">The sequence shown here is derived from an EMBL/GenBank/DDBJ whole genome shotgun (WGS) entry which is preliminary data.</text>
</comment>
<evidence type="ECO:0000313" key="3">
    <source>
        <dbReference type="Proteomes" id="UP000297866"/>
    </source>
</evidence>
<evidence type="ECO:0000256" key="1">
    <source>
        <dbReference type="SAM" id="MobiDB-lite"/>
    </source>
</evidence>